<dbReference type="Gene3D" id="1.10.287.110">
    <property type="entry name" value="DnaJ domain"/>
    <property type="match status" value="1"/>
</dbReference>
<dbReference type="AlphaFoldDB" id="A0AAP9QZ53"/>
<name>A0AAP9QZ53_KLEAE</name>
<organism evidence="2 3">
    <name type="scientific">Klebsiella aerogenes</name>
    <name type="common">Enterobacter aerogenes</name>
    <dbReference type="NCBI Taxonomy" id="548"/>
    <lineage>
        <taxon>Bacteria</taxon>
        <taxon>Pseudomonadati</taxon>
        <taxon>Pseudomonadota</taxon>
        <taxon>Gammaproteobacteria</taxon>
        <taxon>Enterobacterales</taxon>
        <taxon>Enterobacteriaceae</taxon>
        <taxon>Klebsiella/Raoultella group</taxon>
        <taxon>Klebsiella</taxon>
    </lineage>
</organism>
<proteinExistence type="predicted"/>
<gene>
    <name evidence="2" type="ORF">HV331_19535</name>
</gene>
<evidence type="ECO:0000313" key="3">
    <source>
        <dbReference type="Proteomes" id="UP000514462"/>
    </source>
</evidence>
<dbReference type="Proteomes" id="UP000514462">
    <property type="component" value="Chromosome"/>
</dbReference>
<dbReference type="SUPFAM" id="SSF46565">
    <property type="entry name" value="Chaperone J-domain"/>
    <property type="match status" value="1"/>
</dbReference>
<protein>
    <submittedName>
        <fullName evidence="2">J domain-containing protein</fullName>
    </submittedName>
</protein>
<evidence type="ECO:0000313" key="2">
    <source>
        <dbReference type="EMBL" id="QMR41553.1"/>
    </source>
</evidence>
<sequence length="226" mass="26065">MFGSDNDLSDDELIKMMADPGRIFDTMAQPSDNTSETYDSDIFDDGGFFGDTENTSPEATPSVLKSAEITRMYKKLASQLHPDREPDPTKKALRHELMVTLSKARQANDIWTIIDMFREHVDPDYFFSEAELPAINALLQRRIQDLQLERMDITDPHSLSGMIWDKLGAKTEKAINNKFKKHTDVLLRMTTEQSQQYAALRSLKVLRQHLVPWRAEPEQEEIFHFC</sequence>
<dbReference type="RefSeq" id="WP_182014646.1">
    <property type="nucleotide sequence ID" value="NZ_CP055904.1"/>
</dbReference>
<evidence type="ECO:0000256" key="1">
    <source>
        <dbReference type="ARBA" id="ARBA00023186"/>
    </source>
</evidence>
<keyword evidence="1" id="KW-0143">Chaperone</keyword>
<reference evidence="3" key="1">
    <citation type="submission" date="2020-06" db="EMBL/GenBank/DDBJ databases">
        <title>REHAB project genomes.</title>
        <authorList>
            <person name="Shaw L.P."/>
        </authorList>
    </citation>
    <scope>NUCLEOTIDE SEQUENCE [LARGE SCALE GENOMIC DNA]</scope>
    <source>
        <strain evidence="3">RHBSTW-00938</strain>
    </source>
</reference>
<dbReference type="InterPro" id="IPR036869">
    <property type="entry name" value="J_dom_sf"/>
</dbReference>
<accession>A0AAP9QZ53</accession>
<dbReference type="EMBL" id="CP055904">
    <property type="protein sequence ID" value="QMR41553.1"/>
    <property type="molecule type" value="Genomic_DNA"/>
</dbReference>